<dbReference type="AlphaFoldDB" id="A0A0C3B4K4"/>
<reference evidence="3 4" key="1">
    <citation type="submission" date="2014-04" db="EMBL/GenBank/DDBJ databases">
        <authorList>
            <consortium name="DOE Joint Genome Institute"/>
            <person name="Kuo A."/>
            <person name="Tarkka M."/>
            <person name="Buscot F."/>
            <person name="Kohler A."/>
            <person name="Nagy L.G."/>
            <person name="Floudas D."/>
            <person name="Copeland A."/>
            <person name="Barry K.W."/>
            <person name="Cichocki N."/>
            <person name="Veneault-Fourrey C."/>
            <person name="LaButti K."/>
            <person name="Lindquist E.A."/>
            <person name="Lipzen A."/>
            <person name="Lundell T."/>
            <person name="Morin E."/>
            <person name="Murat C."/>
            <person name="Sun H."/>
            <person name="Tunlid A."/>
            <person name="Henrissat B."/>
            <person name="Grigoriev I.V."/>
            <person name="Hibbett D.S."/>
            <person name="Martin F."/>
            <person name="Nordberg H.P."/>
            <person name="Cantor M.N."/>
            <person name="Hua S.X."/>
        </authorList>
    </citation>
    <scope>NUCLEOTIDE SEQUENCE [LARGE SCALE GENOMIC DNA]</scope>
    <source>
        <strain evidence="3 4">F 1598</strain>
    </source>
</reference>
<reference evidence="4" key="2">
    <citation type="submission" date="2015-01" db="EMBL/GenBank/DDBJ databases">
        <title>Evolutionary Origins and Diversification of the Mycorrhizal Mutualists.</title>
        <authorList>
            <consortium name="DOE Joint Genome Institute"/>
            <consortium name="Mycorrhizal Genomics Consortium"/>
            <person name="Kohler A."/>
            <person name="Kuo A."/>
            <person name="Nagy L.G."/>
            <person name="Floudas D."/>
            <person name="Copeland A."/>
            <person name="Barry K.W."/>
            <person name="Cichocki N."/>
            <person name="Veneault-Fourrey C."/>
            <person name="LaButti K."/>
            <person name="Lindquist E.A."/>
            <person name="Lipzen A."/>
            <person name="Lundell T."/>
            <person name="Morin E."/>
            <person name="Murat C."/>
            <person name="Riley R."/>
            <person name="Ohm R."/>
            <person name="Sun H."/>
            <person name="Tunlid A."/>
            <person name="Henrissat B."/>
            <person name="Grigoriev I.V."/>
            <person name="Hibbett D.S."/>
            <person name="Martin F."/>
        </authorList>
    </citation>
    <scope>NUCLEOTIDE SEQUENCE [LARGE SCALE GENOMIC DNA]</scope>
    <source>
        <strain evidence="4">F 1598</strain>
    </source>
</reference>
<dbReference type="HOGENOM" id="CLU_035509_12_0_1"/>
<dbReference type="EMBL" id="KN833150">
    <property type="protein sequence ID" value="KIM72227.1"/>
    <property type="molecule type" value="Genomic_DNA"/>
</dbReference>
<name>A0A0C3B4K4_PILCF</name>
<sequence>MSSSTTSYAPWDAGAPPLFKRTQMNNSIDLAFFALLVYDHLITLDKEIEWIWTLRWRLPKVLFIANRYVITSLLFVEYIPTYLFPVSLSVCIPCPRDVMRSLTGRLISVLQILCRRRILNTDIQFVYRRASNHLADDNRKLLAWFLRGILLVALIGAVVVAVSIIRTYLTVLAYNLLPGCWRFSRVIFLTLEGVYMLLTAYKLFSNRKTLNRTITLLARDSILYFTLVFASMVVNLTADRDSNFPVRFTGPTQCITSIAVGRMMMNIRGLILDDPQHTVHLQTLQFGGRTTAASEIEDVY</sequence>
<keyword evidence="1" id="KW-0472">Membrane</keyword>
<feature type="transmembrane region" description="Helical" evidence="1">
    <location>
        <begin position="141"/>
        <end position="165"/>
    </location>
</feature>
<feature type="transmembrane region" description="Helical" evidence="1">
    <location>
        <begin position="216"/>
        <end position="238"/>
    </location>
</feature>
<gene>
    <name evidence="3" type="ORF">PILCRDRAFT_16333</name>
</gene>
<feature type="transmembrane region" description="Helical" evidence="1">
    <location>
        <begin position="185"/>
        <end position="204"/>
    </location>
</feature>
<feature type="domain" description="DUF6533" evidence="2">
    <location>
        <begin position="30"/>
        <end position="69"/>
    </location>
</feature>
<dbReference type="Proteomes" id="UP000054166">
    <property type="component" value="Unassembled WGS sequence"/>
</dbReference>
<evidence type="ECO:0000256" key="1">
    <source>
        <dbReference type="SAM" id="Phobius"/>
    </source>
</evidence>
<organism evidence="3 4">
    <name type="scientific">Piloderma croceum (strain F 1598)</name>
    <dbReference type="NCBI Taxonomy" id="765440"/>
    <lineage>
        <taxon>Eukaryota</taxon>
        <taxon>Fungi</taxon>
        <taxon>Dikarya</taxon>
        <taxon>Basidiomycota</taxon>
        <taxon>Agaricomycotina</taxon>
        <taxon>Agaricomycetes</taxon>
        <taxon>Agaricomycetidae</taxon>
        <taxon>Atheliales</taxon>
        <taxon>Atheliaceae</taxon>
        <taxon>Piloderma</taxon>
    </lineage>
</organism>
<evidence type="ECO:0000259" key="2">
    <source>
        <dbReference type="Pfam" id="PF20151"/>
    </source>
</evidence>
<proteinExistence type="predicted"/>
<accession>A0A0C3B4K4</accession>
<dbReference type="InParanoid" id="A0A0C3B4K4"/>
<dbReference type="OrthoDB" id="2745134at2759"/>
<evidence type="ECO:0000313" key="4">
    <source>
        <dbReference type="Proteomes" id="UP000054166"/>
    </source>
</evidence>
<keyword evidence="1" id="KW-1133">Transmembrane helix</keyword>
<protein>
    <recommendedName>
        <fullName evidence="2">DUF6533 domain-containing protein</fullName>
    </recommendedName>
</protein>
<dbReference type="InterPro" id="IPR045340">
    <property type="entry name" value="DUF6533"/>
</dbReference>
<keyword evidence="1" id="KW-0812">Transmembrane</keyword>
<evidence type="ECO:0000313" key="3">
    <source>
        <dbReference type="EMBL" id="KIM72227.1"/>
    </source>
</evidence>
<keyword evidence="4" id="KW-1185">Reference proteome</keyword>
<dbReference type="Pfam" id="PF20151">
    <property type="entry name" value="DUF6533"/>
    <property type="match status" value="1"/>
</dbReference>